<reference evidence="10" key="1">
    <citation type="submission" date="2017-02" db="EMBL/GenBank/DDBJ databases">
        <authorList>
            <person name="Tafer H."/>
            <person name="Lopandic K."/>
        </authorList>
    </citation>
    <scope>NUCLEOTIDE SEQUENCE [LARGE SCALE GENOMIC DNA]</scope>
    <source>
        <strain evidence="10">CBS 366.77</strain>
    </source>
</reference>
<feature type="transmembrane region" description="Helical" evidence="7">
    <location>
        <begin position="281"/>
        <end position="300"/>
    </location>
</feature>
<feature type="transmembrane region" description="Helical" evidence="7">
    <location>
        <begin position="320"/>
        <end position="345"/>
    </location>
</feature>
<dbReference type="PROSITE" id="PS50850">
    <property type="entry name" value="MFS"/>
    <property type="match status" value="1"/>
</dbReference>
<feature type="transmembrane region" description="Helical" evidence="7">
    <location>
        <begin position="94"/>
        <end position="111"/>
    </location>
</feature>
<feature type="transmembrane region" description="Helical" evidence="7">
    <location>
        <begin position="383"/>
        <end position="402"/>
    </location>
</feature>
<dbReference type="Proteomes" id="UP000266188">
    <property type="component" value="Unassembled WGS sequence"/>
</dbReference>
<evidence type="ECO:0000256" key="4">
    <source>
        <dbReference type="ARBA" id="ARBA00022989"/>
    </source>
</evidence>
<dbReference type="GO" id="GO:0022857">
    <property type="term" value="F:transmembrane transporter activity"/>
    <property type="evidence" value="ECO:0007669"/>
    <property type="project" value="InterPro"/>
</dbReference>
<keyword evidence="3 7" id="KW-0812">Transmembrane</keyword>
<feature type="transmembrane region" description="Helical" evidence="7">
    <location>
        <begin position="212"/>
        <end position="229"/>
    </location>
</feature>
<evidence type="ECO:0000259" key="8">
    <source>
        <dbReference type="PROSITE" id="PS50850"/>
    </source>
</evidence>
<dbReference type="CDD" id="cd17502">
    <property type="entry name" value="MFS_Azr1_MDR_like"/>
    <property type="match status" value="1"/>
</dbReference>
<feature type="compositionally biased region" description="Acidic residues" evidence="6">
    <location>
        <begin position="564"/>
        <end position="574"/>
    </location>
</feature>
<evidence type="ECO:0000256" key="5">
    <source>
        <dbReference type="ARBA" id="ARBA00023136"/>
    </source>
</evidence>
<feature type="compositionally biased region" description="Polar residues" evidence="6">
    <location>
        <begin position="1"/>
        <end position="17"/>
    </location>
</feature>
<evidence type="ECO:0000256" key="6">
    <source>
        <dbReference type="SAM" id="MobiDB-lite"/>
    </source>
</evidence>
<accession>A0A3A3A868</accession>
<comment type="subcellular location">
    <subcellularLocation>
        <location evidence="1">Membrane</location>
        <topology evidence="1">Multi-pass membrane protein</topology>
    </subcellularLocation>
</comment>
<feature type="compositionally biased region" description="Basic and acidic residues" evidence="6">
    <location>
        <begin position="27"/>
        <end position="36"/>
    </location>
</feature>
<feature type="transmembrane region" description="Helical" evidence="7">
    <location>
        <begin position="250"/>
        <end position="269"/>
    </location>
</feature>
<sequence>MAVNSKTTPPFNDNNQDMAAMPKQRAKQQENSKETEDNTGQTTPEDQYISGMKLYALITSIALCFVLITLDMSIIATAIPYITSQFHSLGDVGWYGSAYQLACASLLPLAGKLYSNFKPKYTFLAYFAIFELGSLLCGVATSSKMLIVGRVVAGIGGSGLMNGGMTITSASIPLYKRPKYYGIMMGISKMGVVCGPLLGGAFTSYVSWRWCFYINLPIGAIVAIILWFVHVPQTPKPRAGSVLEIIRTKLDLVGFVLFAPAAIQFFLALEYGGGKYRWDSSVVIGLFCGAGATAILFLFWEWHQGDNAMTPFSIIKLLPVWSSCVVMMLLFGCLQTAAFYLPIYFQTVKQVSPMLSGVYTLPSIISQLIFAILAGIGNGRLGYYLPFTLASATLLSISNGLLSTFSPKTSTGKWIGYQILLGVAQGLGMQAPFIAVQNSIPPTMIPVAMAMLSFTQTFSGSVYLAIDETLFTNSLASNISKYASDVDTATVMAAGASASGVVQAVDGDRSKLAGVLMAYSKSVDNIFYLTAGSAALIFGVSWGMGMKDIRRKGEKRIGEKVSSDEEDPKVDERP</sequence>
<feature type="transmembrane region" description="Helical" evidence="7">
    <location>
        <begin position="54"/>
        <end position="82"/>
    </location>
</feature>
<feature type="transmembrane region" description="Helical" evidence="7">
    <location>
        <begin position="147"/>
        <end position="168"/>
    </location>
</feature>
<dbReference type="EMBL" id="MVGC01000028">
    <property type="protein sequence ID" value="RJE26155.1"/>
    <property type="molecule type" value="Genomic_DNA"/>
</dbReference>
<dbReference type="OrthoDB" id="10021397at2759"/>
<feature type="region of interest" description="Disordered" evidence="6">
    <location>
        <begin position="553"/>
        <end position="574"/>
    </location>
</feature>
<keyword evidence="4 7" id="KW-1133">Transmembrane helix</keyword>
<name>A0A3A3A868_9EURO</name>
<organism evidence="9 10">
    <name type="scientific">Aspergillus sclerotialis</name>
    <dbReference type="NCBI Taxonomy" id="2070753"/>
    <lineage>
        <taxon>Eukaryota</taxon>
        <taxon>Fungi</taxon>
        <taxon>Dikarya</taxon>
        <taxon>Ascomycota</taxon>
        <taxon>Pezizomycotina</taxon>
        <taxon>Eurotiomycetes</taxon>
        <taxon>Eurotiomycetidae</taxon>
        <taxon>Eurotiales</taxon>
        <taxon>Aspergillaceae</taxon>
        <taxon>Aspergillus</taxon>
        <taxon>Aspergillus subgen. Polypaecilum</taxon>
    </lineage>
</organism>
<dbReference type="InterPro" id="IPR036259">
    <property type="entry name" value="MFS_trans_sf"/>
</dbReference>
<dbReference type="InterPro" id="IPR020846">
    <property type="entry name" value="MFS_dom"/>
</dbReference>
<feature type="domain" description="Major facilitator superfamily (MFS) profile" evidence="8">
    <location>
        <begin position="57"/>
        <end position="511"/>
    </location>
</feature>
<comment type="similarity">
    <text evidence="2">Belongs to the major facilitator superfamily. TCR/Tet family.</text>
</comment>
<proteinExistence type="inferred from homology"/>
<gene>
    <name evidence="9" type="ORF">PHISCL_01505</name>
</gene>
<feature type="transmembrane region" description="Helical" evidence="7">
    <location>
        <begin position="414"/>
        <end position="435"/>
    </location>
</feature>
<dbReference type="Gene3D" id="1.20.1250.20">
    <property type="entry name" value="MFS general substrate transporter like domains"/>
    <property type="match status" value="2"/>
</dbReference>
<dbReference type="PANTHER" id="PTHR23501:SF193">
    <property type="entry name" value="MULTIDRUG TRANSPORTER, PUTATIVE (AFU_ORTHOLOGUE AFUA_8G00940)-RELATED"/>
    <property type="match status" value="1"/>
</dbReference>
<dbReference type="InterPro" id="IPR011701">
    <property type="entry name" value="MFS"/>
</dbReference>
<feature type="transmembrane region" description="Helical" evidence="7">
    <location>
        <begin position="180"/>
        <end position="206"/>
    </location>
</feature>
<dbReference type="Pfam" id="PF07690">
    <property type="entry name" value="MFS_1"/>
    <property type="match status" value="1"/>
</dbReference>
<dbReference type="SUPFAM" id="SSF103473">
    <property type="entry name" value="MFS general substrate transporter"/>
    <property type="match status" value="1"/>
</dbReference>
<protein>
    <submittedName>
        <fullName evidence="9">Transporter</fullName>
    </submittedName>
</protein>
<evidence type="ECO:0000313" key="10">
    <source>
        <dbReference type="Proteomes" id="UP000266188"/>
    </source>
</evidence>
<evidence type="ECO:0000256" key="7">
    <source>
        <dbReference type="SAM" id="Phobius"/>
    </source>
</evidence>
<comment type="caution">
    <text evidence="9">The sequence shown here is derived from an EMBL/GenBank/DDBJ whole genome shotgun (WGS) entry which is preliminary data.</text>
</comment>
<evidence type="ECO:0000256" key="1">
    <source>
        <dbReference type="ARBA" id="ARBA00004141"/>
    </source>
</evidence>
<feature type="transmembrane region" description="Helical" evidence="7">
    <location>
        <begin position="357"/>
        <end position="376"/>
    </location>
</feature>
<feature type="transmembrane region" description="Helical" evidence="7">
    <location>
        <begin position="447"/>
        <end position="466"/>
    </location>
</feature>
<dbReference type="AlphaFoldDB" id="A0A3A3A868"/>
<keyword evidence="10" id="KW-1185">Reference proteome</keyword>
<evidence type="ECO:0000256" key="3">
    <source>
        <dbReference type="ARBA" id="ARBA00022692"/>
    </source>
</evidence>
<evidence type="ECO:0000256" key="2">
    <source>
        <dbReference type="ARBA" id="ARBA00007520"/>
    </source>
</evidence>
<evidence type="ECO:0000313" key="9">
    <source>
        <dbReference type="EMBL" id="RJE26155.1"/>
    </source>
</evidence>
<dbReference type="PANTHER" id="PTHR23501">
    <property type="entry name" value="MAJOR FACILITATOR SUPERFAMILY"/>
    <property type="match status" value="1"/>
</dbReference>
<dbReference type="GO" id="GO:0005886">
    <property type="term" value="C:plasma membrane"/>
    <property type="evidence" value="ECO:0007669"/>
    <property type="project" value="TreeGrafter"/>
</dbReference>
<feature type="transmembrane region" description="Helical" evidence="7">
    <location>
        <begin position="526"/>
        <end position="546"/>
    </location>
</feature>
<feature type="transmembrane region" description="Helical" evidence="7">
    <location>
        <begin position="123"/>
        <end position="141"/>
    </location>
</feature>
<keyword evidence="5 7" id="KW-0472">Membrane</keyword>
<feature type="region of interest" description="Disordered" evidence="6">
    <location>
        <begin position="1"/>
        <end position="44"/>
    </location>
</feature>